<dbReference type="GO" id="GO:0031942">
    <property type="term" value="C:i-AAA complex"/>
    <property type="evidence" value="ECO:0007669"/>
    <property type="project" value="TreeGrafter"/>
</dbReference>
<name>A0A6A7C1K6_9PEZI</name>
<keyword evidence="1" id="KW-1133">Transmembrane helix</keyword>
<keyword evidence="1" id="KW-0812">Transmembrane</keyword>
<dbReference type="Gene3D" id="1.25.40.10">
    <property type="entry name" value="Tetratricopeptide repeat domain"/>
    <property type="match status" value="1"/>
</dbReference>
<dbReference type="InterPro" id="IPR040201">
    <property type="entry name" value="Mrg3-like"/>
</dbReference>
<dbReference type="PANTHER" id="PTHR28142:SF1">
    <property type="entry name" value="MITOCHONDRIAL INNER MEMBRANE I-AAA PROTEASE SUPERCOMPLEX SUBUNIT MGR3-RELATED"/>
    <property type="match status" value="1"/>
</dbReference>
<feature type="transmembrane region" description="Helical" evidence="1">
    <location>
        <begin position="47"/>
        <end position="70"/>
    </location>
</feature>
<evidence type="ECO:0008006" key="4">
    <source>
        <dbReference type="Google" id="ProtNLM"/>
    </source>
</evidence>
<organism evidence="2 3">
    <name type="scientific">Piedraia hortae CBS 480.64</name>
    <dbReference type="NCBI Taxonomy" id="1314780"/>
    <lineage>
        <taxon>Eukaryota</taxon>
        <taxon>Fungi</taxon>
        <taxon>Dikarya</taxon>
        <taxon>Ascomycota</taxon>
        <taxon>Pezizomycotina</taxon>
        <taxon>Dothideomycetes</taxon>
        <taxon>Dothideomycetidae</taxon>
        <taxon>Capnodiales</taxon>
        <taxon>Piedraiaceae</taxon>
        <taxon>Piedraia</taxon>
    </lineage>
</organism>
<dbReference type="GO" id="GO:0051787">
    <property type="term" value="F:misfolded protein binding"/>
    <property type="evidence" value="ECO:0007669"/>
    <property type="project" value="TreeGrafter"/>
</dbReference>
<evidence type="ECO:0000256" key="1">
    <source>
        <dbReference type="SAM" id="Phobius"/>
    </source>
</evidence>
<proteinExistence type="predicted"/>
<sequence>MRRLPRPLWRSLSPLTLRAPITLTSPGRRHASILTPLRGTLRGTHPLTLPFSTLLLLTTLGALSCVGLYYTYLTHTLHPYPPSVAKLLRKAVHAHIITHDPKEALRYYRDAIQTSERIGMDPFSDEVLGLKLRVAQLCEDYNSLPQAISVLELVRRNCLDFISSISEQEGNRLKRTRVLAKTVGISLKLAELYGDDERAEEQLVWAVETLLSEGRRRENLKRENHWTENTLREELGNWLSDGEMGAAMEALGMRFEGKGEHNLAAPLFLKAITLCEDKGCHRVVVMNNLASALAQQTTGRGEHGRAASRGELVESAKAWAQKALDVAGAVPKEERNEECDRGCVAARHNLGEFAEMVDDLPAAKRHYEEALRLAESTGFKEGMEMVSARLKELNQTVDM</sequence>
<keyword evidence="3" id="KW-1185">Reference proteome</keyword>
<dbReference type="CDD" id="cd24145">
    <property type="entry name" value="Mgr3-like"/>
    <property type="match status" value="1"/>
</dbReference>
<dbReference type="GO" id="GO:0006515">
    <property type="term" value="P:protein quality control for misfolded or incompletely synthesized proteins"/>
    <property type="evidence" value="ECO:0007669"/>
    <property type="project" value="TreeGrafter"/>
</dbReference>
<accession>A0A6A7C1K6</accession>
<dbReference type="OrthoDB" id="10050400at2759"/>
<protein>
    <recommendedName>
        <fullName evidence="4">TPR-like protein</fullName>
    </recommendedName>
</protein>
<evidence type="ECO:0000313" key="2">
    <source>
        <dbReference type="EMBL" id="KAF2861381.1"/>
    </source>
</evidence>
<dbReference type="InterPro" id="IPR011990">
    <property type="entry name" value="TPR-like_helical_dom_sf"/>
</dbReference>
<dbReference type="AlphaFoldDB" id="A0A6A7C1K6"/>
<dbReference type="SUPFAM" id="SSF48452">
    <property type="entry name" value="TPR-like"/>
    <property type="match status" value="1"/>
</dbReference>
<reference evidence="2" key="1">
    <citation type="journal article" date="2020" name="Stud. Mycol.">
        <title>101 Dothideomycetes genomes: a test case for predicting lifestyles and emergence of pathogens.</title>
        <authorList>
            <person name="Haridas S."/>
            <person name="Albert R."/>
            <person name="Binder M."/>
            <person name="Bloem J."/>
            <person name="Labutti K."/>
            <person name="Salamov A."/>
            <person name="Andreopoulos B."/>
            <person name="Baker S."/>
            <person name="Barry K."/>
            <person name="Bills G."/>
            <person name="Bluhm B."/>
            <person name="Cannon C."/>
            <person name="Castanera R."/>
            <person name="Culley D."/>
            <person name="Daum C."/>
            <person name="Ezra D."/>
            <person name="Gonzalez J."/>
            <person name="Henrissat B."/>
            <person name="Kuo A."/>
            <person name="Liang C."/>
            <person name="Lipzen A."/>
            <person name="Lutzoni F."/>
            <person name="Magnuson J."/>
            <person name="Mondo S."/>
            <person name="Nolan M."/>
            <person name="Ohm R."/>
            <person name="Pangilinan J."/>
            <person name="Park H.-J."/>
            <person name="Ramirez L."/>
            <person name="Alfaro M."/>
            <person name="Sun H."/>
            <person name="Tritt A."/>
            <person name="Yoshinaga Y."/>
            <person name="Zwiers L.-H."/>
            <person name="Turgeon B."/>
            <person name="Goodwin S."/>
            <person name="Spatafora J."/>
            <person name="Crous P."/>
            <person name="Grigoriev I."/>
        </authorList>
    </citation>
    <scope>NUCLEOTIDE SEQUENCE</scope>
    <source>
        <strain evidence="2">CBS 480.64</strain>
    </source>
</reference>
<keyword evidence="1" id="KW-0472">Membrane</keyword>
<dbReference type="Proteomes" id="UP000799421">
    <property type="component" value="Unassembled WGS sequence"/>
</dbReference>
<gene>
    <name evidence="2" type="ORF">K470DRAFT_257040</name>
</gene>
<dbReference type="EMBL" id="MU005973">
    <property type="protein sequence ID" value="KAF2861381.1"/>
    <property type="molecule type" value="Genomic_DNA"/>
</dbReference>
<dbReference type="PANTHER" id="PTHR28142">
    <property type="entry name" value="MITOCHONDRIAL INNER MEMBRANE I-AAA PROTEASE SUPERCOMPLEX SUBUNIT MGR3-RELATED"/>
    <property type="match status" value="1"/>
</dbReference>
<evidence type="ECO:0000313" key="3">
    <source>
        <dbReference type="Proteomes" id="UP000799421"/>
    </source>
</evidence>